<dbReference type="Pfam" id="PF13087">
    <property type="entry name" value="AAA_12"/>
    <property type="match status" value="1"/>
</dbReference>
<dbReference type="InterPro" id="IPR027417">
    <property type="entry name" value="P-loop_NTPase"/>
</dbReference>
<sequence>MKLAKHLQLEVSLFERMINNVTLFYQQLRPSASHMKLAKHFQLEVSLFERMINNVRLPATETVRVSHEASEALPAGGDHQQLRPSASHMKLAKHFQLEVSLFERMINNGIHSRRLSVQHRMRPEIAALICPHIYPELENHPSVYDFPDVKGMTKNLYFYSHEFKEEESNKYTHLNGVKITVVDNYQGEESKIILLSLVRNNEENKIGFLGTANRICVALSRAKHGFYIFGNIDTLKANSELWRNIATTLETNTSLGTNLTMQKLEDFKKVPEGGCLLPCDVKLPKCGHKCLLLCHGYDREHLTVATKCTLKCER</sequence>
<reference evidence="2 3" key="1">
    <citation type="journal article" date="2015" name="Genome Biol. Evol.">
        <title>The genome of winter moth (Operophtera brumata) provides a genomic perspective on sexual dimorphism and phenology.</title>
        <authorList>
            <person name="Derks M.F."/>
            <person name="Smit S."/>
            <person name="Salis L."/>
            <person name="Schijlen E."/>
            <person name="Bossers A."/>
            <person name="Mateman C."/>
            <person name="Pijl A.S."/>
            <person name="de Ridder D."/>
            <person name="Groenen M.A."/>
            <person name="Visser M.E."/>
            <person name="Megens H.J."/>
        </authorList>
    </citation>
    <scope>NUCLEOTIDE SEQUENCE [LARGE SCALE GENOMIC DNA]</scope>
    <source>
        <strain evidence="2">WM2013NL</strain>
        <tissue evidence="2">Head and thorax</tissue>
    </source>
</reference>
<accession>A0A0L7L553</accession>
<dbReference type="InterPro" id="IPR047187">
    <property type="entry name" value="SF1_C_Upf1"/>
</dbReference>
<dbReference type="GO" id="GO:0031048">
    <property type="term" value="P:regulatory ncRNA-mediated heterochromatin formation"/>
    <property type="evidence" value="ECO:0007669"/>
    <property type="project" value="TreeGrafter"/>
</dbReference>
<organism evidence="2 3">
    <name type="scientific">Operophtera brumata</name>
    <name type="common">Winter moth</name>
    <name type="synonym">Phalaena brumata</name>
    <dbReference type="NCBI Taxonomy" id="104452"/>
    <lineage>
        <taxon>Eukaryota</taxon>
        <taxon>Metazoa</taxon>
        <taxon>Ecdysozoa</taxon>
        <taxon>Arthropoda</taxon>
        <taxon>Hexapoda</taxon>
        <taxon>Insecta</taxon>
        <taxon>Pterygota</taxon>
        <taxon>Neoptera</taxon>
        <taxon>Endopterygota</taxon>
        <taxon>Lepidoptera</taxon>
        <taxon>Glossata</taxon>
        <taxon>Ditrysia</taxon>
        <taxon>Geometroidea</taxon>
        <taxon>Geometridae</taxon>
        <taxon>Larentiinae</taxon>
        <taxon>Operophtera</taxon>
    </lineage>
</organism>
<dbReference type="AlphaFoldDB" id="A0A0L7L553"/>
<dbReference type="EMBL" id="JTDY01002883">
    <property type="protein sequence ID" value="KOB70545.1"/>
    <property type="molecule type" value="Genomic_DNA"/>
</dbReference>
<keyword evidence="3" id="KW-1185">Reference proteome</keyword>
<evidence type="ECO:0000259" key="1">
    <source>
        <dbReference type="Pfam" id="PF13087"/>
    </source>
</evidence>
<dbReference type="InterPro" id="IPR045055">
    <property type="entry name" value="DNA2/NAM7-like"/>
</dbReference>
<comment type="caution">
    <text evidence="2">The sequence shown here is derived from an EMBL/GenBank/DDBJ whole genome shotgun (WGS) entry which is preliminary data.</text>
</comment>
<name>A0A0L7L553_OPEBR</name>
<evidence type="ECO:0000313" key="3">
    <source>
        <dbReference type="Proteomes" id="UP000037510"/>
    </source>
</evidence>
<gene>
    <name evidence="2" type="ORF">OBRU01_14931</name>
</gene>
<dbReference type="Gene3D" id="3.40.50.300">
    <property type="entry name" value="P-loop containing nucleotide triphosphate hydrolases"/>
    <property type="match status" value="2"/>
</dbReference>
<proteinExistence type="predicted"/>
<dbReference type="Proteomes" id="UP000037510">
    <property type="component" value="Unassembled WGS sequence"/>
</dbReference>
<dbReference type="PANTHER" id="PTHR10887">
    <property type="entry name" value="DNA2/NAM7 HELICASE FAMILY"/>
    <property type="match status" value="1"/>
</dbReference>
<dbReference type="GO" id="GO:0031380">
    <property type="term" value="C:nuclear RNA-directed RNA polymerase complex"/>
    <property type="evidence" value="ECO:0007669"/>
    <property type="project" value="TreeGrafter"/>
</dbReference>
<dbReference type="STRING" id="104452.A0A0L7L553"/>
<dbReference type="InterPro" id="IPR041679">
    <property type="entry name" value="DNA2/NAM7-like_C"/>
</dbReference>
<dbReference type="SUPFAM" id="SSF52540">
    <property type="entry name" value="P-loop containing nucleoside triphosphate hydrolases"/>
    <property type="match status" value="1"/>
</dbReference>
<dbReference type="PANTHER" id="PTHR10887:SF341">
    <property type="entry name" value="NFX1-TYPE ZINC FINGER-CONTAINING PROTEIN 1"/>
    <property type="match status" value="1"/>
</dbReference>
<evidence type="ECO:0000313" key="2">
    <source>
        <dbReference type="EMBL" id="KOB70545.1"/>
    </source>
</evidence>
<feature type="domain" description="DNA2/NAM7 helicase-like C-terminal" evidence="1">
    <location>
        <begin position="164"/>
        <end position="232"/>
    </location>
</feature>
<dbReference type="CDD" id="cd18808">
    <property type="entry name" value="SF1_C_Upf1"/>
    <property type="match status" value="1"/>
</dbReference>
<protein>
    <recommendedName>
        <fullName evidence="1">DNA2/NAM7 helicase-like C-terminal domain-containing protein</fullName>
    </recommendedName>
</protein>